<dbReference type="InterPro" id="IPR019819">
    <property type="entry name" value="Carboxylesterase_B_CS"/>
</dbReference>
<organism evidence="5 6">
    <name type="scientific">Shuttleworthella satelles DSM 14600</name>
    <dbReference type="NCBI Taxonomy" id="626523"/>
    <lineage>
        <taxon>Bacteria</taxon>
        <taxon>Bacillati</taxon>
        <taxon>Bacillota</taxon>
        <taxon>Clostridia</taxon>
        <taxon>Lachnospirales</taxon>
        <taxon>Lachnospiraceae</taxon>
        <taxon>Shuttleworthella</taxon>
    </lineage>
</organism>
<dbReference type="eggNOG" id="COG2272">
    <property type="taxonomic scope" value="Bacteria"/>
</dbReference>
<dbReference type="EMBL" id="ACIP02000001">
    <property type="protein sequence ID" value="EEP28976.1"/>
    <property type="molecule type" value="Genomic_DNA"/>
</dbReference>
<dbReference type="PANTHER" id="PTHR11559">
    <property type="entry name" value="CARBOXYLESTERASE"/>
    <property type="match status" value="1"/>
</dbReference>
<dbReference type="ESTHER" id="9firm-c4g8m9">
    <property type="family name" value="Carb_B_Bacteria"/>
</dbReference>
<dbReference type="PROSITE" id="PS00122">
    <property type="entry name" value="CARBOXYLESTERASE_B_1"/>
    <property type="match status" value="1"/>
</dbReference>
<dbReference type="InterPro" id="IPR002018">
    <property type="entry name" value="CarbesteraseB"/>
</dbReference>
<protein>
    <recommendedName>
        <fullName evidence="3">Carboxylic ester hydrolase</fullName>
        <ecNumber evidence="3">3.1.1.-</ecNumber>
    </recommendedName>
</protein>
<dbReference type="Proteomes" id="UP000003494">
    <property type="component" value="Unassembled WGS sequence"/>
</dbReference>
<reference evidence="5" key="1">
    <citation type="submission" date="2009-04" db="EMBL/GenBank/DDBJ databases">
        <authorList>
            <person name="Weinstock G."/>
            <person name="Sodergren E."/>
            <person name="Clifton S."/>
            <person name="Fulton L."/>
            <person name="Fulton B."/>
            <person name="Courtney L."/>
            <person name="Fronick C."/>
            <person name="Harrison M."/>
            <person name="Strong C."/>
            <person name="Farmer C."/>
            <person name="Delahaunty K."/>
            <person name="Markovic C."/>
            <person name="Hall O."/>
            <person name="Minx P."/>
            <person name="Tomlinson C."/>
            <person name="Mitreva M."/>
            <person name="Nelson J."/>
            <person name="Hou S."/>
            <person name="Wollam A."/>
            <person name="Pepin K.H."/>
            <person name="Johnson M."/>
            <person name="Bhonagiri V."/>
            <person name="Nash W.E."/>
            <person name="Warren W."/>
            <person name="Chinwalla A."/>
            <person name="Mardis E.R."/>
            <person name="Wilson R.K."/>
        </authorList>
    </citation>
    <scope>NUCLEOTIDE SEQUENCE [LARGE SCALE GENOMIC DNA]</scope>
    <source>
        <strain evidence="5">DSM 14600</strain>
    </source>
</reference>
<evidence type="ECO:0000313" key="6">
    <source>
        <dbReference type="Proteomes" id="UP000003494"/>
    </source>
</evidence>
<comment type="caution">
    <text evidence="5">The sequence shown here is derived from an EMBL/GenBank/DDBJ whole genome shotgun (WGS) entry which is preliminary data.</text>
</comment>
<dbReference type="PROSITE" id="PS00941">
    <property type="entry name" value="CARBOXYLESTERASE_B_2"/>
    <property type="match status" value="1"/>
</dbReference>
<evidence type="ECO:0000259" key="4">
    <source>
        <dbReference type="Pfam" id="PF00135"/>
    </source>
</evidence>
<accession>C4G8M9</accession>
<evidence type="ECO:0000256" key="1">
    <source>
        <dbReference type="ARBA" id="ARBA00005964"/>
    </source>
</evidence>
<dbReference type="AlphaFoldDB" id="C4G8M9"/>
<dbReference type="InterPro" id="IPR050309">
    <property type="entry name" value="Type-B_Carboxylest/Lipase"/>
</dbReference>
<evidence type="ECO:0000256" key="3">
    <source>
        <dbReference type="RuleBase" id="RU361235"/>
    </source>
</evidence>
<dbReference type="SUPFAM" id="SSF53474">
    <property type="entry name" value="alpha/beta-Hydrolases"/>
    <property type="match status" value="1"/>
</dbReference>
<dbReference type="Gene3D" id="3.40.50.1820">
    <property type="entry name" value="alpha/beta hydrolase"/>
    <property type="match status" value="2"/>
</dbReference>
<dbReference type="Pfam" id="PF00135">
    <property type="entry name" value="COesterase"/>
    <property type="match status" value="2"/>
</dbReference>
<gene>
    <name evidence="5" type="ORF">GCWU000342_00326</name>
</gene>
<keyword evidence="6" id="KW-1185">Reference proteome</keyword>
<sequence>MNTRQVRVNEGLLEGEETLSYAVFRGVPYARPPVGDLRWKRPEPPKAWEGIRQAVVFQNRAVQNQKGKAFYQKEFYADPEFLPPMSEDCLYLNIWTPVKKKAEDRAYPVAVWIHGGAFLGGYGSEIEFDGAEFAKRGVILVTINYRLGPLGFLALPQLALEDPAQTTGNYGILDQIAALRWVKENIASFGGDPDRVTVFGQSAGAVSVQTICNSPLARGLFARAIMQSGGGVNNGLARDLHREEACRIGEMLMRSCRCDRLSQMRELPAEVLCKKTQTVIGKIKGLPFSPMCDEYVLPGTYDENIRAGRIADIPYLLGSNANDILVRRRAVGRPGGKLYQGCIDWALAREETSKQKTYIYYFNRTLPGDRAGAFHSAELWYVFGTLARSWRPFEEWDYEISDAMICAWCNFIKYGDPNGREGCGSDDWKPYRREDPCIRDFG</sequence>
<dbReference type="GO" id="GO:0016787">
    <property type="term" value="F:hydrolase activity"/>
    <property type="evidence" value="ECO:0007669"/>
    <property type="project" value="UniProtKB-KW"/>
</dbReference>
<dbReference type="EC" id="3.1.1.-" evidence="3"/>
<keyword evidence="2 3" id="KW-0378">Hydrolase</keyword>
<evidence type="ECO:0000313" key="5">
    <source>
        <dbReference type="EMBL" id="EEP28976.1"/>
    </source>
</evidence>
<feature type="domain" description="Carboxylesterase type B" evidence="4">
    <location>
        <begin position="352"/>
        <end position="435"/>
    </location>
</feature>
<dbReference type="STRING" id="626523.GCWU000342_00326"/>
<dbReference type="RefSeq" id="WP_006905364.1">
    <property type="nucleotide sequence ID" value="NZ_GG665866.1"/>
</dbReference>
<feature type="domain" description="Carboxylesterase type B" evidence="4">
    <location>
        <begin position="4"/>
        <end position="326"/>
    </location>
</feature>
<comment type="similarity">
    <text evidence="1 3">Belongs to the type-B carboxylesterase/lipase family.</text>
</comment>
<dbReference type="InterPro" id="IPR019826">
    <property type="entry name" value="Carboxylesterase_B_AS"/>
</dbReference>
<evidence type="ECO:0000256" key="2">
    <source>
        <dbReference type="ARBA" id="ARBA00022801"/>
    </source>
</evidence>
<proteinExistence type="inferred from homology"/>
<dbReference type="HOGENOM" id="CLU_006586_16_3_9"/>
<name>C4G8M9_9FIRM</name>
<dbReference type="InterPro" id="IPR029058">
    <property type="entry name" value="AB_hydrolase_fold"/>
</dbReference>